<comment type="caution">
    <text evidence="2">The sequence shown here is derived from an EMBL/GenBank/DDBJ whole genome shotgun (WGS) entry which is preliminary data.</text>
</comment>
<organism evidence="2 3">
    <name type="scientific">Trifolium medium</name>
    <dbReference type="NCBI Taxonomy" id="97028"/>
    <lineage>
        <taxon>Eukaryota</taxon>
        <taxon>Viridiplantae</taxon>
        <taxon>Streptophyta</taxon>
        <taxon>Embryophyta</taxon>
        <taxon>Tracheophyta</taxon>
        <taxon>Spermatophyta</taxon>
        <taxon>Magnoliopsida</taxon>
        <taxon>eudicotyledons</taxon>
        <taxon>Gunneridae</taxon>
        <taxon>Pentapetalae</taxon>
        <taxon>rosids</taxon>
        <taxon>fabids</taxon>
        <taxon>Fabales</taxon>
        <taxon>Fabaceae</taxon>
        <taxon>Papilionoideae</taxon>
        <taxon>50 kb inversion clade</taxon>
        <taxon>NPAAA clade</taxon>
        <taxon>Hologalegina</taxon>
        <taxon>IRL clade</taxon>
        <taxon>Trifolieae</taxon>
        <taxon>Trifolium</taxon>
    </lineage>
</organism>
<evidence type="ECO:0000313" key="2">
    <source>
        <dbReference type="EMBL" id="MCH79549.1"/>
    </source>
</evidence>
<evidence type="ECO:0000313" key="3">
    <source>
        <dbReference type="Proteomes" id="UP000265520"/>
    </source>
</evidence>
<reference evidence="2 3" key="1">
    <citation type="journal article" date="2018" name="Front. Plant Sci.">
        <title>Red Clover (Trifolium pratense) and Zigzag Clover (T. medium) - A Picture of Genomic Similarities and Differences.</title>
        <authorList>
            <person name="Dluhosova J."/>
            <person name="Istvanek J."/>
            <person name="Nedelnik J."/>
            <person name="Repkova J."/>
        </authorList>
    </citation>
    <scope>NUCLEOTIDE SEQUENCE [LARGE SCALE GENOMIC DNA]</scope>
    <source>
        <strain evidence="3">cv. 10/8</strain>
        <tissue evidence="2">Leaf</tissue>
    </source>
</reference>
<feature type="chain" id="PRO_5017336528" evidence="1">
    <location>
        <begin position="25"/>
        <end position="64"/>
    </location>
</feature>
<dbReference type="EMBL" id="LXQA010000188">
    <property type="protein sequence ID" value="MCH79549.1"/>
    <property type="molecule type" value="Genomic_DNA"/>
</dbReference>
<proteinExistence type="predicted"/>
<feature type="signal peptide" evidence="1">
    <location>
        <begin position="1"/>
        <end position="24"/>
    </location>
</feature>
<keyword evidence="1" id="KW-0732">Signal</keyword>
<dbReference type="AlphaFoldDB" id="A0A392LX73"/>
<evidence type="ECO:0000256" key="1">
    <source>
        <dbReference type="SAM" id="SignalP"/>
    </source>
</evidence>
<name>A0A392LX73_9FABA</name>
<accession>A0A392LX73</accession>
<dbReference type="Proteomes" id="UP000265520">
    <property type="component" value="Unassembled WGS sequence"/>
</dbReference>
<keyword evidence="3" id="KW-1185">Reference proteome</keyword>
<gene>
    <name evidence="2" type="ORF">A2U01_0000300</name>
</gene>
<sequence length="64" mass="7298">MASSSSVVFSFTMFLLLLISTATANIGKDQFSGQKTVIELCEFWYDQCVRFRLYCDLNPVCNIM</sequence>
<protein>
    <submittedName>
        <fullName evidence="2">Uncharacterized protein</fullName>
    </submittedName>
</protein>